<dbReference type="GO" id="GO:0032549">
    <property type="term" value="F:ribonucleoside binding"/>
    <property type="evidence" value="ECO:0007669"/>
    <property type="project" value="InterPro"/>
</dbReference>
<evidence type="ECO:0000256" key="4">
    <source>
        <dbReference type="ARBA" id="ARBA00022679"/>
    </source>
</evidence>
<feature type="region of interest" description="Disordered" evidence="8">
    <location>
        <begin position="1"/>
        <end position="26"/>
    </location>
</feature>
<dbReference type="GO" id="GO:0006351">
    <property type="term" value="P:DNA-templated transcription"/>
    <property type="evidence" value="ECO:0007669"/>
    <property type="project" value="InterPro"/>
</dbReference>
<dbReference type="GO" id="GO:0016020">
    <property type="term" value="C:membrane"/>
    <property type="evidence" value="ECO:0007669"/>
    <property type="project" value="UniProtKB-SubCell"/>
</dbReference>
<dbReference type="EMBL" id="JADFTS010000009">
    <property type="protein sequence ID" value="KAF9590568.1"/>
    <property type="molecule type" value="Genomic_DNA"/>
</dbReference>
<dbReference type="Pfam" id="PF00076">
    <property type="entry name" value="RRM_1"/>
    <property type="match status" value="1"/>
</dbReference>
<dbReference type="Pfam" id="PF00562">
    <property type="entry name" value="RNA_pol_Rpb2_6"/>
    <property type="match status" value="1"/>
</dbReference>
<dbReference type="PANTHER" id="PTHR20856">
    <property type="entry name" value="DNA-DIRECTED RNA POLYMERASE I SUBUNIT 2"/>
    <property type="match status" value="1"/>
</dbReference>
<dbReference type="GO" id="GO:0006865">
    <property type="term" value="P:amino acid transport"/>
    <property type="evidence" value="ECO:0007669"/>
    <property type="project" value="UniProtKB-KW"/>
</dbReference>
<dbReference type="InterPro" id="IPR000504">
    <property type="entry name" value="RRM_dom"/>
</dbReference>
<proteinExistence type="inferred from homology"/>
<accession>A0A835H2V7</accession>
<name>A0A835H2V7_9MAGN</name>
<dbReference type="Gene3D" id="3.30.70.330">
    <property type="match status" value="1"/>
</dbReference>
<dbReference type="PROSITE" id="PS50102">
    <property type="entry name" value="RRM"/>
    <property type="match status" value="1"/>
</dbReference>
<keyword evidence="12" id="KW-1185">Reference proteome</keyword>
<keyword evidence="3" id="KW-0240">DNA-directed RNA polymerase</keyword>
<dbReference type="GO" id="GO:0003723">
    <property type="term" value="F:RNA binding"/>
    <property type="evidence" value="ECO:0007669"/>
    <property type="project" value="UniProtKB-UniRule"/>
</dbReference>
<keyword evidence="9" id="KW-0472">Membrane</keyword>
<dbReference type="GO" id="GO:0000428">
    <property type="term" value="C:DNA-directed RNA polymerase complex"/>
    <property type="evidence" value="ECO:0007669"/>
    <property type="project" value="UniProtKB-KW"/>
</dbReference>
<dbReference type="SUPFAM" id="SSF54928">
    <property type="entry name" value="RNA-binding domain, RBD"/>
    <property type="match status" value="1"/>
</dbReference>
<evidence type="ECO:0000256" key="5">
    <source>
        <dbReference type="ARBA" id="ARBA00022695"/>
    </source>
</evidence>
<evidence type="ECO:0000256" key="2">
    <source>
        <dbReference type="ARBA" id="ARBA00012418"/>
    </source>
</evidence>
<keyword evidence="6" id="KW-0804">Transcription</keyword>
<evidence type="ECO:0000256" key="3">
    <source>
        <dbReference type="ARBA" id="ARBA00022478"/>
    </source>
</evidence>
<keyword evidence="5" id="KW-0548">Nucleotidyltransferase</keyword>
<organism evidence="11 12">
    <name type="scientific">Coptis chinensis</name>
    <dbReference type="NCBI Taxonomy" id="261450"/>
    <lineage>
        <taxon>Eukaryota</taxon>
        <taxon>Viridiplantae</taxon>
        <taxon>Streptophyta</taxon>
        <taxon>Embryophyta</taxon>
        <taxon>Tracheophyta</taxon>
        <taxon>Spermatophyta</taxon>
        <taxon>Magnoliopsida</taxon>
        <taxon>Ranunculales</taxon>
        <taxon>Ranunculaceae</taxon>
        <taxon>Coptidoideae</taxon>
        <taxon>Coptis</taxon>
    </lineage>
</organism>
<evidence type="ECO:0000256" key="1">
    <source>
        <dbReference type="ARBA" id="ARBA00006835"/>
    </source>
</evidence>
<feature type="domain" description="RRM" evidence="10">
    <location>
        <begin position="1"/>
        <end position="80"/>
    </location>
</feature>
<keyword evidence="7" id="KW-0694">RNA-binding</keyword>
<keyword evidence="4" id="KW-0808">Transferase</keyword>
<dbReference type="InterPro" id="IPR015712">
    <property type="entry name" value="DNA-dir_RNA_pol_su2"/>
</dbReference>
<gene>
    <name evidence="11" type="ORF">IFM89_035886</name>
</gene>
<dbReference type="Gene3D" id="2.40.270.10">
    <property type="entry name" value="DNA-directed RNA polymerase, subunit 2, domain 6"/>
    <property type="match status" value="1"/>
</dbReference>
<dbReference type="InterPro" id="IPR035979">
    <property type="entry name" value="RBD_domain_sf"/>
</dbReference>
<sequence length="234" mass="27160">MPRVTRSRKEVEPEKPAETENPVEPVEQVRMMKGKDSRENKGYAFVTFRTKDLGAKAIEDLNNTEFQVAQVLLTLPYSFSQLGMLSGIIFQLFYGIMGSWTAYLISVLYIEYRTRKEKENANFKNHVIQDTLAIWHTFSTNPQKPLVTTCAMEQLHFRQLPASINAIVVIACYFGYNQEDSVIMNSIDRGFFRSSFFRSYRDDEEKNTTILGKAQQERCILVDLLSFIRNYVYL</sequence>
<evidence type="ECO:0000256" key="8">
    <source>
        <dbReference type="SAM" id="MobiDB-lite"/>
    </source>
</evidence>
<evidence type="ECO:0000256" key="6">
    <source>
        <dbReference type="ARBA" id="ARBA00023163"/>
    </source>
</evidence>
<dbReference type="SUPFAM" id="SSF64484">
    <property type="entry name" value="beta and beta-prime subunits of DNA dependent RNA-polymerase"/>
    <property type="match status" value="1"/>
</dbReference>
<feature type="compositionally biased region" description="Basic and acidic residues" evidence="8">
    <location>
        <begin position="7"/>
        <end position="18"/>
    </location>
</feature>
<evidence type="ECO:0000256" key="7">
    <source>
        <dbReference type="PROSITE-ProRule" id="PRU00176"/>
    </source>
</evidence>
<dbReference type="InterPro" id="IPR007120">
    <property type="entry name" value="DNA-dir_RNAP_su2_dom"/>
</dbReference>
<evidence type="ECO:0000256" key="9">
    <source>
        <dbReference type="SAM" id="Phobius"/>
    </source>
</evidence>
<dbReference type="Proteomes" id="UP000631114">
    <property type="component" value="Unassembled WGS sequence"/>
</dbReference>
<dbReference type="GO" id="GO:0003677">
    <property type="term" value="F:DNA binding"/>
    <property type="evidence" value="ECO:0007669"/>
    <property type="project" value="InterPro"/>
</dbReference>
<comment type="caution">
    <text evidence="11">The sequence shown here is derived from an EMBL/GenBank/DDBJ whole genome shotgun (WGS) entry which is preliminary data.</text>
</comment>
<dbReference type="InterPro" id="IPR037033">
    <property type="entry name" value="DNA-dir_RNAP_su2_hyb_sf"/>
</dbReference>
<dbReference type="InterPro" id="IPR012677">
    <property type="entry name" value="Nucleotide-bd_a/b_plait_sf"/>
</dbReference>
<keyword evidence="9" id="KW-0812">Transmembrane</keyword>
<dbReference type="CDD" id="cd00590">
    <property type="entry name" value="RRM_SF"/>
    <property type="match status" value="1"/>
</dbReference>
<feature type="non-terminal residue" evidence="11">
    <location>
        <position position="234"/>
    </location>
</feature>
<protein>
    <recommendedName>
        <fullName evidence="2">DNA-directed RNA polymerase</fullName>
        <ecNumber evidence="2">2.7.7.6</ecNumber>
    </recommendedName>
</protein>
<dbReference type="GO" id="GO:0003899">
    <property type="term" value="F:DNA-directed RNA polymerase activity"/>
    <property type="evidence" value="ECO:0007669"/>
    <property type="project" value="UniProtKB-EC"/>
</dbReference>
<dbReference type="AlphaFoldDB" id="A0A835H2V7"/>
<evidence type="ECO:0000313" key="12">
    <source>
        <dbReference type="Proteomes" id="UP000631114"/>
    </source>
</evidence>
<evidence type="ECO:0000313" key="11">
    <source>
        <dbReference type="EMBL" id="KAF9590568.1"/>
    </source>
</evidence>
<keyword evidence="9" id="KW-1133">Transmembrane helix</keyword>
<feature type="transmembrane region" description="Helical" evidence="9">
    <location>
        <begin position="88"/>
        <end position="110"/>
    </location>
</feature>
<comment type="similarity">
    <text evidence="1">Belongs to the RNA polymerase beta chain family.</text>
</comment>
<dbReference type="OrthoDB" id="1936567at2759"/>
<reference evidence="11 12" key="1">
    <citation type="submission" date="2020-10" db="EMBL/GenBank/DDBJ databases">
        <title>The Coptis chinensis genome and diversification of protoberbering-type alkaloids.</title>
        <authorList>
            <person name="Wang B."/>
            <person name="Shu S."/>
            <person name="Song C."/>
            <person name="Liu Y."/>
        </authorList>
    </citation>
    <scope>NUCLEOTIDE SEQUENCE [LARGE SCALE GENOMIC DNA]</scope>
    <source>
        <strain evidence="11">HL-2020</strain>
        <tissue evidence="11">Leaf</tissue>
    </source>
</reference>
<dbReference type="EC" id="2.7.7.6" evidence="2"/>
<evidence type="ECO:0000259" key="10">
    <source>
        <dbReference type="PROSITE" id="PS50102"/>
    </source>
</evidence>